<dbReference type="Gene3D" id="3.50.50.60">
    <property type="entry name" value="FAD/NAD(P)-binding domain"/>
    <property type="match status" value="2"/>
</dbReference>
<accession>A0A5C3ED70</accession>
<evidence type="ECO:0000256" key="2">
    <source>
        <dbReference type="ARBA" id="ARBA00012804"/>
    </source>
</evidence>
<comment type="similarity">
    <text evidence="1">Belongs to the flavin monoamine oxidase family.</text>
</comment>
<reference evidence="6 7" key="1">
    <citation type="submission" date="2018-03" db="EMBL/GenBank/DDBJ databases">
        <authorList>
            <person name="Guldener U."/>
        </authorList>
    </citation>
    <scope>NUCLEOTIDE SEQUENCE [LARGE SCALE GENOMIC DNA]</scope>
    <source>
        <strain evidence="6 7">NBRC100155</strain>
    </source>
</reference>
<keyword evidence="7" id="KW-1185">Reference proteome</keyword>
<dbReference type="Pfam" id="PF13450">
    <property type="entry name" value="NAD_binding_8"/>
    <property type="match status" value="1"/>
</dbReference>
<gene>
    <name evidence="6" type="ORF">UTRI_05148</name>
</gene>
<dbReference type="InterPro" id="IPR002937">
    <property type="entry name" value="Amino_oxidase"/>
</dbReference>
<feature type="domain" description="Amine oxidase" evidence="5">
    <location>
        <begin position="114"/>
        <end position="372"/>
    </location>
</feature>
<dbReference type="EMBL" id="OOIN01000020">
    <property type="protein sequence ID" value="SPO28005.1"/>
    <property type="molecule type" value="Genomic_DNA"/>
</dbReference>
<dbReference type="EC" id="1.4.3.4" evidence="2"/>
<dbReference type="InterPro" id="IPR050703">
    <property type="entry name" value="Flavin_MAO"/>
</dbReference>
<dbReference type="Proteomes" id="UP000324022">
    <property type="component" value="Unassembled WGS sequence"/>
</dbReference>
<evidence type="ECO:0000256" key="4">
    <source>
        <dbReference type="SAM" id="MobiDB-lite"/>
    </source>
</evidence>
<dbReference type="AlphaFoldDB" id="A0A5C3ED70"/>
<evidence type="ECO:0000256" key="3">
    <source>
        <dbReference type="ARBA" id="ARBA00048448"/>
    </source>
</evidence>
<dbReference type="InterPro" id="IPR036188">
    <property type="entry name" value="FAD/NAD-bd_sf"/>
</dbReference>
<dbReference type="PANTHER" id="PTHR43563">
    <property type="entry name" value="AMINE OXIDASE"/>
    <property type="match status" value="1"/>
</dbReference>
<name>A0A5C3ED70_9BASI</name>
<dbReference type="GO" id="GO:0097621">
    <property type="term" value="F:monoamine oxidase activity"/>
    <property type="evidence" value="ECO:0007669"/>
    <property type="project" value="UniProtKB-EC"/>
</dbReference>
<dbReference type="OrthoDB" id="5046242at2759"/>
<evidence type="ECO:0000313" key="7">
    <source>
        <dbReference type="Proteomes" id="UP000324022"/>
    </source>
</evidence>
<dbReference type="SUPFAM" id="SSF51905">
    <property type="entry name" value="FAD/NAD(P)-binding domain"/>
    <property type="match status" value="1"/>
</dbReference>
<feature type="region of interest" description="Disordered" evidence="4">
    <location>
        <begin position="319"/>
        <end position="338"/>
    </location>
</feature>
<proteinExistence type="inferred from homology"/>
<evidence type="ECO:0000259" key="5">
    <source>
        <dbReference type="Pfam" id="PF01593"/>
    </source>
</evidence>
<organism evidence="6 7">
    <name type="scientific">Ustilago trichophora</name>
    <dbReference type="NCBI Taxonomy" id="86804"/>
    <lineage>
        <taxon>Eukaryota</taxon>
        <taxon>Fungi</taxon>
        <taxon>Dikarya</taxon>
        <taxon>Basidiomycota</taxon>
        <taxon>Ustilaginomycotina</taxon>
        <taxon>Ustilaginomycetes</taxon>
        <taxon>Ustilaginales</taxon>
        <taxon>Ustilaginaceae</taxon>
        <taxon>Ustilago</taxon>
    </lineage>
</organism>
<dbReference type="PANTHER" id="PTHR43563:SF14">
    <property type="entry name" value="AMINE OXIDASE"/>
    <property type="match status" value="1"/>
</dbReference>
<protein>
    <recommendedName>
        <fullName evidence="2">monoamine oxidase</fullName>
        <ecNumber evidence="2">1.4.3.4</ecNumber>
    </recommendedName>
</protein>
<dbReference type="SUPFAM" id="SSF54373">
    <property type="entry name" value="FAD-linked reductases, C-terminal domain"/>
    <property type="match status" value="1"/>
</dbReference>
<comment type="catalytic activity">
    <reaction evidence="3">
        <text>a secondary aliphatic amine + O2 + H2O = a primary amine + an aldehyde + H2O2</text>
        <dbReference type="Rhea" id="RHEA:26414"/>
        <dbReference type="ChEBI" id="CHEBI:15377"/>
        <dbReference type="ChEBI" id="CHEBI:15379"/>
        <dbReference type="ChEBI" id="CHEBI:16240"/>
        <dbReference type="ChEBI" id="CHEBI:17478"/>
        <dbReference type="ChEBI" id="CHEBI:58855"/>
        <dbReference type="ChEBI" id="CHEBI:65296"/>
        <dbReference type="EC" id="1.4.3.4"/>
    </reaction>
</comment>
<dbReference type="Pfam" id="PF01593">
    <property type="entry name" value="Amino_oxidase"/>
    <property type="match status" value="1"/>
</dbReference>
<sequence>MTKQSVLIVGGGLSGLYLARQLQQQSNEYHIIILESRHRLGGRLESAKVTFQDGNQDGFDLGGSWFWPSRQPKLTSLIAELGLESFAQYEQGDLLIERSQTRQAQRLDPRDLGMADARRLRGGMRSLIDSLAEQLDPRTIHLGCHVTSIHLIDSVESEKGARIQAVCDNGNLFHADTIILALPPRLAASGAIFFEPSLPAELLSRWSATPTWMAHQAKYVAVYQTPFWRNQHLSGNAHSTEGPLGEIHDASNFDASAGALFGFFSIPSQARLAQSQDQLKAACRAQLSRLFGHQAATPQSDFLRDWAAEKATATEADAHMGMASHQGSSEPLPATPDASSSAWHNVVVGAGSEWSPAFPGYIAGAIDAAERAFAIICDSCASA</sequence>
<evidence type="ECO:0000256" key="1">
    <source>
        <dbReference type="ARBA" id="ARBA00005995"/>
    </source>
</evidence>
<evidence type="ECO:0000313" key="6">
    <source>
        <dbReference type="EMBL" id="SPO28005.1"/>
    </source>
</evidence>